<dbReference type="EMBL" id="JBEFKJ010000030">
    <property type="protein sequence ID" value="KAL2038752.1"/>
    <property type="molecule type" value="Genomic_DNA"/>
</dbReference>
<dbReference type="Proteomes" id="UP001590950">
    <property type="component" value="Unassembled WGS sequence"/>
</dbReference>
<accession>A0ABR3ZYI6</accession>
<comment type="caution">
    <text evidence="1">The sequence shown here is derived from an EMBL/GenBank/DDBJ whole genome shotgun (WGS) entry which is preliminary data.</text>
</comment>
<organism evidence="1 2">
    <name type="scientific">Stereocaulon virgatum</name>
    <dbReference type="NCBI Taxonomy" id="373712"/>
    <lineage>
        <taxon>Eukaryota</taxon>
        <taxon>Fungi</taxon>
        <taxon>Dikarya</taxon>
        <taxon>Ascomycota</taxon>
        <taxon>Pezizomycotina</taxon>
        <taxon>Lecanoromycetes</taxon>
        <taxon>OSLEUM clade</taxon>
        <taxon>Lecanoromycetidae</taxon>
        <taxon>Lecanorales</taxon>
        <taxon>Lecanorineae</taxon>
        <taxon>Stereocaulaceae</taxon>
        <taxon>Stereocaulon</taxon>
    </lineage>
</organism>
<evidence type="ECO:0000313" key="1">
    <source>
        <dbReference type="EMBL" id="KAL2038752.1"/>
    </source>
</evidence>
<protein>
    <recommendedName>
        <fullName evidence="3">NAD(P)-binding protein</fullName>
    </recommendedName>
</protein>
<dbReference type="PANTHER" id="PTHR40129">
    <property type="entry name" value="KETOPANTOATE REDUCTASE N-TERMINAL DOMAIN-CONTAINING PROTEIN"/>
    <property type="match status" value="1"/>
</dbReference>
<reference evidence="1 2" key="1">
    <citation type="submission" date="2024-09" db="EMBL/GenBank/DDBJ databases">
        <title>Rethinking Asexuality: The Enigmatic Case of Functional Sexual Genes in Lepraria (Stereocaulaceae).</title>
        <authorList>
            <person name="Doellman M."/>
            <person name="Sun Y."/>
            <person name="Barcenas-Pena A."/>
            <person name="Lumbsch H.T."/>
            <person name="Grewe F."/>
        </authorList>
    </citation>
    <scope>NUCLEOTIDE SEQUENCE [LARGE SCALE GENOMIC DNA]</scope>
    <source>
        <strain evidence="1 2">Mercado 3170</strain>
    </source>
</reference>
<dbReference type="InterPro" id="IPR036291">
    <property type="entry name" value="NAD(P)-bd_dom_sf"/>
</dbReference>
<keyword evidence="2" id="KW-1185">Reference proteome</keyword>
<dbReference type="PANTHER" id="PTHR40129:SF2">
    <property type="entry name" value="KETOPANTOATE REDUCTASE N-TERMINAL DOMAIN-CONTAINING PROTEIN"/>
    <property type="match status" value="1"/>
</dbReference>
<dbReference type="Gene3D" id="3.40.50.720">
    <property type="entry name" value="NAD(P)-binding Rossmann-like Domain"/>
    <property type="match status" value="1"/>
</dbReference>
<dbReference type="SUPFAM" id="SSF51735">
    <property type="entry name" value="NAD(P)-binding Rossmann-fold domains"/>
    <property type="match status" value="1"/>
</dbReference>
<sequence>MTQLTTPSTPPLLSLSASTSATAPVDILILGAGWTSTFLIPLLEEQKIKYAATTRNGHDKTIPFTFDPSTRDPSSYKRLPPAATILVTFPLKEKAQSSLLTDLYAKTHTTMAQAVRWILLGSTGIFTDGKWNDSGSSYDKADSRALAEDELLSLFGERACVLNLAGLYGGERQPRNWITRVAKSKDEVKAKLALHLIHGRDVSRAVILAHQRFDQVGGKRWIVMDLHVYDWWDLFLSWGRYARESAGEDVWQKVREASGDGEGALEYEKWVVELMGEEDIRALPRGPETLGRVLDGRAFWAAVRGAPKEGRVN</sequence>
<name>A0ABR3ZYI6_9LECA</name>
<proteinExistence type="predicted"/>
<gene>
    <name evidence="1" type="ORF">N7G274_008510</name>
</gene>
<evidence type="ECO:0000313" key="2">
    <source>
        <dbReference type="Proteomes" id="UP001590950"/>
    </source>
</evidence>
<evidence type="ECO:0008006" key="3">
    <source>
        <dbReference type="Google" id="ProtNLM"/>
    </source>
</evidence>